<dbReference type="CDD" id="cd00169">
    <property type="entry name" value="Chemokine"/>
    <property type="match status" value="1"/>
</dbReference>
<accession>D2U6Z0</accession>
<dbReference type="EMBL" id="FN646592">
    <property type="protein sequence ID" value="CBI83477.1"/>
    <property type="molecule type" value="mRNA"/>
</dbReference>
<feature type="domain" description="Chemokine interleukin-8-like" evidence="2">
    <location>
        <begin position="8"/>
        <end position="70"/>
    </location>
</feature>
<feature type="non-terminal residue" evidence="3">
    <location>
        <position position="84"/>
    </location>
</feature>
<dbReference type="AlphaFoldDB" id="D2U6Z0"/>
<proteinExistence type="evidence at transcript level"/>
<reference evidence="3" key="1">
    <citation type="submission" date="2010-01" db="EMBL/GenBank/DDBJ databases">
        <title>Molecular cloning of CC chemokine 25 gene in ayu, Plecoglossus altivelis.</title>
        <authorList>
            <person name="Chen J."/>
            <person name="Li C.H."/>
            <person name="Lu X.J."/>
            <person name="Shi Y.H."/>
        </authorList>
    </citation>
    <scope>NUCLEOTIDE SEQUENCE</scope>
    <source>
        <tissue evidence="3">Liver</tissue>
    </source>
</reference>
<dbReference type="SUPFAM" id="SSF54117">
    <property type="entry name" value="Interleukin 8-like chemokines"/>
    <property type="match status" value="1"/>
</dbReference>
<protein>
    <submittedName>
        <fullName evidence="3">CC chemokine 25</fullName>
    </submittedName>
</protein>
<organism evidence="3">
    <name type="scientific">Plecoglossus altivelis</name>
    <name type="common">Ayu sweetfish</name>
    <name type="synonym">Salmo altivelis</name>
    <dbReference type="NCBI Taxonomy" id="61084"/>
    <lineage>
        <taxon>Eukaryota</taxon>
        <taxon>Metazoa</taxon>
        <taxon>Chordata</taxon>
        <taxon>Craniata</taxon>
        <taxon>Vertebrata</taxon>
        <taxon>Euteleostomi</taxon>
        <taxon>Actinopterygii</taxon>
        <taxon>Neopterygii</taxon>
        <taxon>Teleostei</taxon>
        <taxon>Stomiati</taxon>
        <taxon>Osmeriformes</taxon>
        <taxon>Plecoglossus</taxon>
    </lineage>
</organism>
<gene>
    <name evidence="3" type="primary">ccl25</name>
</gene>
<dbReference type="Pfam" id="PF00048">
    <property type="entry name" value="IL8"/>
    <property type="match status" value="1"/>
</dbReference>
<evidence type="ECO:0000259" key="2">
    <source>
        <dbReference type="SMART" id="SM00199"/>
    </source>
</evidence>
<dbReference type="SMART" id="SM00199">
    <property type="entry name" value="SCY"/>
    <property type="match status" value="1"/>
</dbReference>
<dbReference type="GO" id="GO:0005615">
    <property type="term" value="C:extracellular space"/>
    <property type="evidence" value="ECO:0007669"/>
    <property type="project" value="UniProtKB-KW"/>
</dbReference>
<sequence>LSVAQGSYGNCCLGYVTKMRKNVKKNVVGYRKQETDGDCNLKAIVFTTIKDKTICANPALPWVQHLVERIDNLPNKPFTGEVRA</sequence>
<dbReference type="GO" id="GO:0008009">
    <property type="term" value="F:chemokine activity"/>
    <property type="evidence" value="ECO:0007669"/>
    <property type="project" value="InterPro"/>
</dbReference>
<feature type="non-terminal residue" evidence="3">
    <location>
        <position position="1"/>
    </location>
</feature>
<dbReference type="InterPro" id="IPR001811">
    <property type="entry name" value="Chemokine_IL8-like_dom"/>
</dbReference>
<evidence type="ECO:0000313" key="3">
    <source>
        <dbReference type="EMBL" id="CBI83477.1"/>
    </source>
</evidence>
<dbReference type="PANTHER" id="PTHR12015">
    <property type="entry name" value="SMALL INDUCIBLE CYTOKINE A"/>
    <property type="match status" value="1"/>
</dbReference>
<evidence type="ECO:0000256" key="1">
    <source>
        <dbReference type="ARBA" id="ARBA00022514"/>
    </source>
</evidence>
<dbReference type="InterPro" id="IPR039809">
    <property type="entry name" value="Chemokine_b/g/d"/>
</dbReference>
<dbReference type="GO" id="GO:0006955">
    <property type="term" value="P:immune response"/>
    <property type="evidence" value="ECO:0007669"/>
    <property type="project" value="InterPro"/>
</dbReference>
<name>D2U6Z0_PLEAT</name>
<dbReference type="InterPro" id="IPR036048">
    <property type="entry name" value="Interleukin_8-like_sf"/>
</dbReference>
<dbReference type="PANTHER" id="PTHR12015:SF186">
    <property type="entry name" value="C-C MOTIF CHEMOKINE 21-LIKE-RELATED"/>
    <property type="match status" value="1"/>
</dbReference>
<dbReference type="Gene3D" id="2.40.50.40">
    <property type="match status" value="1"/>
</dbReference>
<keyword evidence="1" id="KW-0202">Cytokine</keyword>